<gene>
    <name evidence="8 11" type="primary">gshA</name>
    <name evidence="11" type="ORF">GCM10011274_45240</name>
</gene>
<evidence type="ECO:0000313" key="12">
    <source>
        <dbReference type="Proteomes" id="UP000622604"/>
    </source>
</evidence>
<dbReference type="UniPathway" id="UPA00142">
    <property type="reaction ID" value="UER00209"/>
</dbReference>
<comment type="catalytic activity">
    <reaction evidence="7 8 9">
        <text>L-cysteine + L-glutamate + ATP = gamma-L-glutamyl-L-cysteine + ADP + phosphate + H(+)</text>
        <dbReference type="Rhea" id="RHEA:13285"/>
        <dbReference type="ChEBI" id="CHEBI:15378"/>
        <dbReference type="ChEBI" id="CHEBI:29985"/>
        <dbReference type="ChEBI" id="CHEBI:30616"/>
        <dbReference type="ChEBI" id="CHEBI:35235"/>
        <dbReference type="ChEBI" id="CHEBI:43474"/>
        <dbReference type="ChEBI" id="CHEBI:58173"/>
        <dbReference type="ChEBI" id="CHEBI:456216"/>
        <dbReference type="EC" id="6.3.2.2"/>
    </reaction>
</comment>
<dbReference type="PANTHER" id="PTHR38761">
    <property type="entry name" value="GLUTAMATE--CYSTEINE LIGASE"/>
    <property type="match status" value="1"/>
</dbReference>
<accession>A0A8H9II80</accession>
<dbReference type="Pfam" id="PF04262">
    <property type="entry name" value="Glu_cys_ligase"/>
    <property type="match status" value="1"/>
</dbReference>
<evidence type="ECO:0000256" key="4">
    <source>
        <dbReference type="ARBA" id="ARBA00022684"/>
    </source>
</evidence>
<dbReference type="Proteomes" id="UP000622604">
    <property type="component" value="Unassembled WGS sequence"/>
</dbReference>
<evidence type="ECO:0000256" key="6">
    <source>
        <dbReference type="ARBA" id="ARBA00022840"/>
    </source>
</evidence>
<sequence length="537" mass="60797">MLILLELILQTLEKDFAERVALLAKEDLASTLTGICHGIEREALRIQPNGKLAQTPHNEKLGAALTHEYITTDFSESLLEFITPPEQDADKTMGQLRDVHKFALANIDDECLWPMSMPCYIDDQDEIPIAQFGSSNVGKMKSLYREGLKNRYGSMMQAIAGVHFNFSLPDTFWDLWISKTQGSENNKETKSAAYFAMIRNYRRFCWLIPYLYGASPAICSSFVKGKSTTLPFKTIGKGSLYLPYATSLRMSDLGYTNSAQSGLMTCYNQVDTYIESLRKAISTPSDVFEKFAGKKDGQYQQLNSNVLQIENELYSPIRPKQPTKPLEKPTDALQARGVEYIEVRALDVNPFSDIGIERNQFFFLDVFLVYCVVMPSPDMTTDSYRETEMNLRAVVDHGRDPSLTLTKDEETIAMTQWAATVFDGMRQVAKVLDSNLEVPEYSLAVENEWQKILDPEKTPSAKVLAILLANDKDNGVLGLELASSYKARLHDTDYQFFDAEMLSKHAMSSLEDQRQIEESDTVGFDQFLSDYFTYQFA</sequence>
<reference evidence="11" key="2">
    <citation type="submission" date="2020-09" db="EMBL/GenBank/DDBJ databases">
        <authorList>
            <person name="Sun Q."/>
            <person name="Kim S."/>
        </authorList>
    </citation>
    <scope>NUCLEOTIDE SEQUENCE</scope>
    <source>
        <strain evidence="11">KCTC 32337</strain>
    </source>
</reference>
<dbReference type="AlphaFoldDB" id="A0A8H9II80"/>
<dbReference type="NCBIfam" id="TIGR01434">
    <property type="entry name" value="glu_cys_ligase"/>
    <property type="match status" value="1"/>
</dbReference>
<evidence type="ECO:0000256" key="5">
    <source>
        <dbReference type="ARBA" id="ARBA00022741"/>
    </source>
</evidence>
<organism evidence="11 12">
    <name type="scientific">Paraglaciecola chathamensis</name>
    <dbReference type="NCBI Taxonomy" id="368405"/>
    <lineage>
        <taxon>Bacteria</taxon>
        <taxon>Pseudomonadati</taxon>
        <taxon>Pseudomonadota</taxon>
        <taxon>Gammaproteobacteria</taxon>
        <taxon>Alteromonadales</taxon>
        <taxon>Alteromonadaceae</taxon>
        <taxon>Paraglaciecola</taxon>
    </lineage>
</organism>
<protein>
    <recommendedName>
        <fullName evidence="8">Glutamate--cysteine ligase</fullName>
        <ecNumber evidence="8">6.3.2.2</ecNumber>
    </recommendedName>
    <alternativeName>
        <fullName evidence="8">Gamma-ECS</fullName>
        <shortName evidence="8">GCS</shortName>
    </alternativeName>
    <alternativeName>
        <fullName evidence="8">Gamma-glutamylcysteine synthetase</fullName>
    </alternativeName>
</protein>
<evidence type="ECO:0000256" key="8">
    <source>
        <dbReference type="HAMAP-Rule" id="MF_00578"/>
    </source>
</evidence>
<dbReference type="InterPro" id="IPR006334">
    <property type="entry name" value="Glut_cys_ligase"/>
</dbReference>
<comment type="similarity">
    <text evidence="2 8">Belongs to the glutamate--cysteine ligase type 1 family. Type 1 subfamily.</text>
</comment>
<name>A0A8H9II80_9ALTE</name>
<dbReference type="PANTHER" id="PTHR38761:SF1">
    <property type="entry name" value="GLUTAMATE--CYSTEINE LIGASE"/>
    <property type="match status" value="1"/>
</dbReference>
<feature type="domain" description="Glutamate--cysteine ligase" evidence="10">
    <location>
        <begin position="21"/>
        <end position="394"/>
    </location>
</feature>
<evidence type="ECO:0000256" key="9">
    <source>
        <dbReference type="RuleBase" id="RU004391"/>
    </source>
</evidence>
<dbReference type="GO" id="GO:0005829">
    <property type="term" value="C:cytosol"/>
    <property type="evidence" value="ECO:0007669"/>
    <property type="project" value="TreeGrafter"/>
</dbReference>
<dbReference type="Gene3D" id="3.30.590.20">
    <property type="match status" value="1"/>
</dbReference>
<reference evidence="11" key="1">
    <citation type="journal article" date="2014" name="Int. J. Syst. Evol. Microbiol.">
        <title>Complete genome sequence of Corynebacterium casei LMG S-19264T (=DSM 44701T), isolated from a smear-ripened cheese.</title>
        <authorList>
            <consortium name="US DOE Joint Genome Institute (JGI-PGF)"/>
            <person name="Walter F."/>
            <person name="Albersmeier A."/>
            <person name="Kalinowski J."/>
            <person name="Ruckert C."/>
        </authorList>
    </citation>
    <scope>NUCLEOTIDE SEQUENCE</scope>
    <source>
        <strain evidence="11">KCTC 32337</strain>
    </source>
</reference>
<evidence type="ECO:0000259" key="10">
    <source>
        <dbReference type="Pfam" id="PF04262"/>
    </source>
</evidence>
<evidence type="ECO:0000313" key="11">
    <source>
        <dbReference type="EMBL" id="GGZ82434.1"/>
    </source>
</evidence>
<comment type="caution">
    <text evidence="11">The sequence shown here is derived from an EMBL/GenBank/DDBJ whole genome shotgun (WGS) entry which is preliminary data.</text>
</comment>
<evidence type="ECO:0000256" key="3">
    <source>
        <dbReference type="ARBA" id="ARBA00022598"/>
    </source>
</evidence>
<dbReference type="GO" id="GO:0046872">
    <property type="term" value="F:metal ion binding"/>
    <property type="evidence" value="ECO:0007669"/>
    <property type="project" value="TreeGrafter"/>
</dbReference>
<evidence type="ECO:0000256" key="7">
    <source>
        <dbReference type="ARBA" id="ARBA00048819"/>
    </source>
</evidence>
<dbReference type="GO" id="GO:0005524">
    <property type="term" value="F:ATP binding"/>
    <property type="evidence" value="ECO:0007669"/>
    <property type="project" value="UniProtKB-KW"/>
</dbReference>
<dbReference type="InterPro" id="IPR014746">
    <property type="entry name" value="Gln_synth/guanido_kin_cat_dom"/>
</dbReference>
<keyword evidence="3 8" id="KW-0436">Ligase</keyword>
<proteinExistence type="inferred from homology"/>
<keyword evidence="5 8" id="KW-0547">Nucleotide-binding</keyword>
<keyword evidence="6 8" id="KW-0067">ATP-binding</keyword>
<comment type="pathway">
    <text evidence="1 8 9">Sulfur metabolism; glutathione biosynthesis; glutathione from L-cysteine and L-glutamate: step 1/2.</text>
</comment>
<dbReference type="EC" id="6.3.2.2" evidence="8"/>
<dbReference type="SUPFAM" id="SSF55931">
    <property type="entry name" value="Glutamine synthetase/guanido kinase"/>
    <property type="match status" value="1"/>
</dbReference>
<dbReference type="HAMAP" id="MF_00578">
    <property type="entry name" value="Glu_cys_ligase"/>
    <property type="match status" value="1"/>
</dbReference>
<dbReference type="InterPro" id="IPR007370">
    <property type="entry name" value="Glu_cys_ligase"/>
</dbReference>
<dbReference type="GO" id="GO:0004357">
    <property type="term" value="F:glutamate-cysteine ligase activity"/>
    <property type="evidence" value="ECO:0007669"/>
    <property type="project" value="UniProtKB-UniRule"/>
</dbReference>
<dbReference type="EMBL" id="BMZC01000021">
    <property type="protein sequence ID" value="GGZ82434.1"/>
    <property type="molecule type" value="Genomic_DNA"/>
</dbReference>
<dbReference type="GO" id="GO:0006750">
    <property type="term" value="P:glutathione biosynthetic process"/>
    <property type="evidence" value="ECO:0007669"/>
    <property type="project" value="UniProtKB-UniRule"/>
</dbReference>
<keyword evidence="4 8" id="KW-0317">Glutathione biosynthesis</keyword>
<evidence type="ECO:0000256" key="2">
    <source>
        <dbReference type="ARBA" id="ARBA00008772"/>
    </source>
</evidence>
<evidence type="ECO:0000256" key="1">
    <source>
        <dbReference type="ARBA" id="ARBA00005006"/>
    </source>
</evidence>